<dbReference type="GO" id="GO:0016779">
    <property type="term" value="F:nucleotidyltransferase activity"/>
    <property type="evidence" value="ECO:0007669"/>
    <property type="project" value="UniProtKB-ARBA"/>
</dbReference>
<keyword evidence="1" id="KW-0808">Transferase</keyword>
<dbReference type="AlphaFoldDB" id="A0A1F5YRU1"/>
<dbReference type="Gene3D" id="2.160.10.10">
    <property type="entry name" value="Hexapeptide repeat proteins"/>
    <property type="match status" value="1"/>
</dbReference>
<dbReference type="InterPro" id="IPR023917">
    <property type="entry name" value="Bifunctiontional_GlmU_bac-type"/>
</dbReference>
<evidence type="ECO:0000256" key="2">
    <source>
        <dbReference type="ARBA" id="ARBA00023315"/>
    </source>
</evidence>
<keyword evidence="2" id="KW-0012">Acyltransferase</keyword>
<dbReference type="PANTHER" id="PTHR43584:SF9">
    <property type="entry name" value="TRANSFERASE HEXAPEPTIDE REPEAT CONTAINING PROTEIN"/>
    <property type="match status" value="1"/>
</dbReference>
<dbReference type="SUPFAM" id="SSF51161">
    <property type="entry name" value="Trimeric LpxA-like enzymes"/>
    <property type="match status" value="1"/>
</dbReference>
<dbReference type="PANTHER" id="PTHR43584">
    <property type="entry name" value="NUCLEOTIDYL TRANSFERASE"/>
    <property type="match status" value="1"/>
</dbReference>
<protein>
    <recommendedName>
        <fullName evidence="5">Glucose-1-phosphate thymidylyltransferase</fullName>
    </recommendedName>
</protein>
<evidence type="ECO:0000313" key="4">
    <source>
        <dbReference type="Proteomes" id="UP000179129"/>
    </source>
</evidence>
<reference evidence="3 4" key="1">
    <citation type="journal article" date="2016" name="Nat. Commun.">
        <title>Thousands of microbial genomes shed light on interconnected biogeochemical processes in an aquifer system.</title>
        <authorList>
            <person name="Anantharaman K."/>
            <person name="Brown C.T."/>
            <person name="Hug L.A."/>
            <person name="Sharon I."/>
            <person name="Castelle C.J."/>
            <person name="Probst A.J."/>
            <person name="Thomas B.C."/>
            <person name="Singh A."/>
            <person name="Wilkins M.J."/>
            <person name="Karaoz U."/>
            <person name="Brodie E.L."/>
            <person name="Williams K.H."/>
            <person name="Hubbard S.S."/>
            <person name="Banfield J.F."/>
        </authorList>
    </citation>
    <scope>NUCLEOTIDE SEQUENCE [LARGE SCALE GENOMIC DNA]</scope>
</reference>
<dbReference type="NCBIfam" id="TIGR03991">
    <property type="entry name" value="alt_bact_glmU"/>
    <property type="match status" value="1"/>
</dbReference>
<dbReference type="InterPro" id="IPR050065">
    <property type="entry name" value="GlmU-like"/>
</dbReference>
<dbReference type="EMBL" id="MFIX01000182">
    <property type="protein sequence ID" value="OGG02602.1"/>
    <property type="molecule type" value="Genomic_DNA"/>
</dbReference>
<comment type="caution">
    <text evidence="3">The sequence shown here is derived from an EMBL/GenBank/DDBJ whole genome shotgun (WGS) entry which is preliminary data.</text>
</comment>
<accession>A0A1F5YRU1</accession>
<dbReference type="STRING" id="1817867.A3F83_15945"/>
<organism evidence="3 4">
    <name type="scientific">Candidatus Glassbacteria bacterium RIFCSPLOWO2_12_FULL_58_11</name>
    <dbReference type="NCBI Taxonomy" id="1817867"/>
    <lineage>
        <taxon>Bacteria</taxon>
        <taxon>Candidatus Glassiibacteriota</taxon>
    </lineage>
</organism>
<evidence type="ECO:0000256" key="1">
    <source>
        <dbReference type="ARBA" id="ARBA00022679"/>
    </source>
</evidence>
<dbReference type="Proteomes" id="UP000179129">
    <property type="component" value="Unassembled WGS sequence"/>
</dbReference>
<name>A0A1F5YRU1_9BACT</name>
<evidence type="ECO:0008006" key="5">
    <source>
        <dbReference type="Google" id="ProtNLM"/>
    </source>
</evidence>
<evidence type="ECO:0000313" key="3">
    <source>
        <dbReference type="EMBL" id="OGG02602.1"/>
    </source>
</evidence>
<dbReference type="InterPro" id="IPR011004">
    <property type="entry name" value="Trimer_LpxA-like_sf"/>
</dbReference>
<proteinExistence type="predicted"/>
<dbReference type="GO" id="GO:0016746">
    <property type="term" value="F:acyltransferase activity"/>
    <property type="evidence" value="ECO:0007669"/>
    <property type="project" value="UniProtKB-KW"/>
</dbReference>
<sequence length="430" mass="47759">MKLVIFESESFYNFFPIAYLRPTFELRCGHLKLYEKIIRNHPGPPAAFFCRHYLAETFALRAPAGSTINDPVSLDDNLLVFNGQLLVNDWMLESAGEEEVGLSERGEVLYARIKRSSAAGLPKDSIHVFLRAAAERLPSRKVDLTLIRNQWELIQHNSRAIVSDFELAGKRGVEGWVHDTTALYGPTGRLYIAREAEVQPGVVIDTRGGPVTIESGSVIFPQSRIEGPCYLGPGTQIFRGHIREGCSFGPVCRVGGEVEESIIQGYSNKYHDGFLGHAYLGEWVNLGAMTTNSDLKNDYNTVEMYMQDASGKWSFVNTGDSKVGCFIGDHTKTSIGTLLNTGSHIGVMTLLMADGRVLPKFIPSFSWFLEGAITGGFGLGKLLETAVAATGRRSRELTAADRRLLEYLYELTKPERSRAIKKDRKKLLKK</sequence>
<dbReference type="Pfam" id="PF13562">
    <property type="entry name" value="NTP_transf_4"/>
    <property type="match status" value="1"/>
</dbReference>
<gene>
    <name evidence="3" type="ORF">A3F83_15945</name>
</gene>